<organism evidence="8 9">
    <name type="scientific">Paenibacillus piri</name>
    <dbReference type="NCBI Taxonomy" id="2547395"/>
    <lineage>
        <taxon>Bacteria</taxon>
        <taxon>Bacillati</taxon>
        <taxon>Bacillota</taxon>
        <taxon>Bacilli</taxon>
        <taxon>Bacillales</taxon>
        <taxon>Paenibacillaceae</taxon>
        <taxon>Paenibacillus</taxon>
    </lineage>
</organism>
<comment type="caution">
    <text evidence="8">The sequence shown here is derived from an EMBL/GenBank/DDBJ whole genome shotgun (WGS) entry which is preliminary data.</text>
</comment>
<feature type="compositionally biased region" description="Low complexity" evidence="5">
    <location>
        <begin position="173"/>
        <end position="213"/>
    </location>
</feature>
<evidence type="ECO:0000256" key="2">
    <source>
        <dbReference type="ARBA" id="ARBA00022670"/>
    </source>
</evidence>
<feature type="compositionally biased region" description="Basic and acidic residues" evidence="5">
    <location>
        <begin position="223"/>
        <end position="232"/>
    </location>
</feature>
<reference evidence="8 9" key="1">
    <citation type="submission" date="2019-03" db="EMBL/GenBank/DDBJ databases">
        <title>This is whole genome sequence of Paenibacillus sp MS74 strain.</title>
        <authorList>
            <person name="Trinh H.N."/>
        </authorList>
    </citation>
    <scope>NUCLEOTIDE SEQUENCE [LARGE SCALE GENOMIC DNA]</scope>
    <source>
        <strain evidence="8 9">MS74</strain>
    </source>
</reference>
<dbReference type="InterPro" id="IPR038765">
    <property type="entry name" value="Papain-like_cys_pep_sf"/>
</dbReference>
<feature type="domain" description="NlpC/P60" evidence="7">
    <location>
        <begin position="43"/>
        <end position="168"/>
    </location>
</feature>
<feature type="region of interest" description="Disordered" evidence="5">
    <location>
        <begin position="172"/>
        <end position="232"/>
    </location>
</feature>
<dbReference type="RefSeq" id="WP_133228744.1">
    <property type="nucleotide sequence ID" value="NZ_SMRT01000005.1"/>
</dbReference>
<dbReference type="PANTHER" id="PTHR47053">
    <property type="entry name" value="MUREIN DD-ENDOPEPTIDASE MEPH-RELATED"/>
    <property type="match status" value="1"/>
</dbReference>
<dbReference type="InterPro" id="IPR051202">
    <property type="entry name" value="Peptidase_C40"/>
</dbReference>
<keyword evidence="3" id="KW-0378">Hydrolase</keyword>
<gene>
    <name evidence="8" type="ORF">E1757_13180</name>
</gene>
<evidence type="ECO:0000313" key="9">
    <source>
        <dbReference type="Proteomes" id="UP000295636"/>
    </source>
</evidence>
<dbReference type="GO" id="GO:0006508">
    <property type="term" value="P:proteolysis"/>
    <property type="evidence" value="ECO:0007669"/>
    <property type="project" value="UniProtKB-KW"/>
</dbReference>
<dbReference type="SUPFAM" id="SSF54001">
    <property type="entry name" value="Cysteine proteinases"/>
    <property type="match status" value="1"/>
</dbReference>
<dbReference type="EMBL" id="SMRT01000005">
    <property type="protein sequence ID" value="TDF97562.1"/>
    <property type="molecule type" value="Genomic_DNA"/>
</dbReference>
<dbReference type="AlphaFoldDB" id="A0A4R5KQE7"/>
<proteinExistence type="inferred from homology"/>
<evidence type="ECO:0000256" key="4">
    <source>
        <dbReference type="ARBA" id="ARBA00022807"/>
    </source>
</evidence>
<evidence type="ECO:0000256" key="1">
    <source>
        <dbReference type="ARBA" id="ARBA00007074"/>
    </source>
</evidence>
<keyword evidence="2" id="KW-0645">Protease</keyword>
<keyword evidence="4" id="KW-0788">Thiol protease</keyword>
<evidence type="ECO:0000256" key="6">
    <source>
        <dbReference type="SAM" id="SignalP"/>
    </source>
</evidence>
<protein>
    <submittedName>
        <fullName evidence="8">NlpC/P60 family protein</fullName>
    </submittedName>
</protein>
<dbReference type="PROSITE" id="PS51935">
    <property type="entry name" value="NLPC_P60"/>
    <property type="match status" value="1"/>
</dbReference>
<accession>A0A4R5KQE7</accession>
<dbReference type="Gene3D" id="3.90.1720.10">
    <property type="entry name" value="endopeptidase domain like (from Nostoc punctiforme)"/>
    <property type="match status" value="1"/>
</dbReference>
<keyword evidence="9" id="KW-1185">Reference proteome</keyword>
<keyword evidence="6" id="KW-0732">Signal</keyword>
<feature type="signal peptide" evidence="6">
    <location>
        <begin position="1"/>
        <end position="37"/>
    </location>
</feature>
<evidence type="ECO:0000256" key="5">
    <source>
        <dbReference type="SAM" id="MobiDB-lite"/>
    </source>
</evidence>
<dbReference type="InterPro" id="IPR000064">
    <property type="entry name" value="NLP_P60_dom"/>
</dbReference>
<sequence>MNNAKKSQFVKTFVGIGLSLSIAFSGGMLITPQSAHAATVSSSSVADNVIATGKQFMGVRYQFGASKGNTSAFDCSSFTQYVFQQNGISLPRSSRQQATAGTPVAKSQLQAGDLVFSDTNHDGIINHVAIYMGNGQILHTYRVGIGVTISNYAGSTWDKTFVTARRVIPDNGQAVAAPAPQPVSTPSKSPSVKPYKTTSSKPSKSSKSSSSKPHGTHAKAKSSKGENERGEH</sequence>
<evidence type="ECO:0000313" key="8">
    <source>
        <dbReference type="EMBL" id="TDF97562.1"/>
    </source>
</evidence>
<name>A0A4R5KQE7_9BACL</name>
<dbReference type="GO" id="GO:0008234">
    <property type="term" value="F:cysteine-type peptidase activity"/>
    <property type="evidence" value="ECO:0007669"/>
    <property type="project" value="UniProtKB-KW"/>
</dbReference>
<dbReference type="OrthoDB" id="9813118at2"/>
<evidence type="ECO:0000259" key="7">
    <source>
        <dbReference type="PROSITE" id="PS51935"/>
    </source>
</evidence>
<evidence type="ECO:0000256" key="3">
    <source>
        <dbReference type="ARBA" id="ARBA00022801"/>
    </source>
</evidence>
<comment type="similarity">
    <text evidence="1">Belongs to the peptidase C40 family.</text>
</comment>
<dbReference type="PANTHER" id="PTHR47053:SF3">
    <property type="entry name" value="GAMMA-D-GLUTAMYL-L-LYSINE DIPEPTIDYL-PEPTIDASE"/>
    <property type="match status" value="1"/>
</dbReference>
<dbReference type="Proteomes" id="UP000295636">
    <property type="component" value="Unassembled WGS sequence"/>
</dbReference>
<feature type="chain" id="PRO_5020347771" evidence="6">
    <location>
        <begin position="38"/>
        <end position="232"/>
    </location>
</feature>
<dbReference type="Pfam" id="PF00877">
    <property type="entry name" value="NLPC_P60"/>
    <property type="match status" value="1"/>
</dbReference>